<protein>
    <submittedName>
        <fullName evidence="5">UPF0585 protein C16orf13 (inferred by orthology to a human protein)</fullName>
    </submittedName>
</protein>
<evidence type="ECO:0000313" key="3">
    <source>
        <dbReference type="EMBL" id="VDK65855.1"/>
    </source>
</evidence>
<evidence type="ECO:0000256" key="1">
    <source>
        <dbReference type="ARBA" id="ARBA00008308"/>
    </source>
</evidence>
<sequence>MSSSKQQLTQPTHPCPFDGSAKKSEEAADRNKHHILEILQKYMDQSPLKVLEISSGTGRHVEHFARHFPHAVFQPTEIDADSVNSLNATLANNQLSNIKQPLILDASKPFDTWCLPEDFCCGCVDVIININMIHVSSNAAVDGLFEASGKLLKSKSGLLITYGAYSVDGQITPESNVVFDRKIRSINPEWGLRDVSEMEEVLNSFH</sequence>
<dbReference type="WBParaSite" id="ASIM_0001929701-mRNA-1">
    <property type="protein sequence ID" value="ASIM_0001929701-mRNA-1"/>
    <property type="gene ID" value="ASIM_0001929701"/>
</dbReference>
<dbReference type="InterPro" id="IPR029063">
    <property type="entry name" value="SAM-dependent_MTases_sf"/>
</dbReference>
<proteinExistence type="inferred from homology"/>
<dbReference type="AlphaFoldDB" id="A0A0M3KE92"/>
<feature type="region of interest" description="Disordered" evidence="2">
    <location>
        <begin position="1"/>
        <end position="28"/>
    </location>
</feature>
<dbReference type="Gene3D" id="3.40.50.150">
    <property type="entry name" value="Vaccinia Virus protein VP39"/>
    <property type="match status" value="1"/>
</dbReference>
<dbReference type="PANTHER" id="PTHR20974:SF0">
    <property type="entry name" value="UPF0585 PROTEIN CG18661"/>
    <property type="match status" value="1"/>
</dbReference>
<keyword evidence="4" id="KW-1185">Reference proteome</keyword>
<dbReference type="EMBL" id="UYRR01035934">
    <property type="protein sequence ID" value="VDK65855.1"/>
    <property type="molecule type" value="Genomic_DNA"/>
</dbReference>
<comment type="similarity">
    <text evidence="1">Belongs to the UPF0585 family.</text>
</comment>
<dbReference type="Proteomes" id="UP000267096">
    <property type="component" value="Unassembled WGS sequence"/>
</dbReference>
<organism evidence="5">
    <name type="scientific">Anisakis simplex</name>
    <name type="common">Herring worm</name>
    <dbReference type="NCBI Taxonomy" id="6269"/>
    <lineage>
        <taxon>Eukaryota</taxon>
        <taxon>Metazoa</taxon>
        <taxon>Ecdysozoa</taxon>
        <taxon>Nematoda</taxon>
        <taxon>Chromadorea</taxon>
        <taxon>Rhabditida</taxon>
        <taxon>Spirurina</taxon>
        <taxon>Ascaridomorpha</taxon>
        <taxon>Ascaridoidea</taxon>
        <taxon>Anisakidae</taxon>
        <taxon>Anisakis</taxon>
        <taxon>Anisakis simplex complex</taxon>
    </lineage>
</organism>
<dbReference type="PANTHER" id="PTHR20974">
    <property type="entry name" value="UPF0585 PROTEIN CG18661"/>
    <property type="match status" value="1"/>
</dbReference>
<reference evidence="5" key="1">
    <citation type="submission" date="2017-02" db="UniProtKB">
        <authorList>
            <consortium name="WormBaseParasite"/>
        </authorList>
    </citation>
    <scope>IDENTIFICATION</scope>
</reference>
<reference evidence="3 4" key="2">
    <citation type="submission" date="2018-11" db="EMBL/GenBank/DDBJ databases">
        <authorList>
            <consortium name="Pathogen Informatics"/>
        </authorList>
    </citation>
    <scope>NUCLEOTIDE SEQUENCE [LARGE SCALE GENOMIC DNA]</scope>
</reference>
<dbReference type="OrthoDB" id="10258744at2759"/>
<name>A0A0M3KE92_ANISI</name>
<feature type="compositionally biased region" description="Polar residues" evidence="2">
    <location>
        <begin position="1"/>
        <end position="12"/>
    </location>
</feature>
<accession>A0A0M3KE92</accession>
<evidence type="ECO:0000313" key="5">
    <source>
        <dbReference type="WBParaSite" id="ASIM_0001929701-mRNA-1"/>
    </source>
</evidence>
<evidence type="ECO:0000256" key="2">
    <source>
        <dbReference type="SAM" id="MobiDB-lite"/>
    </source>
</evidence>
<dbReference type="SUPFAM" id="SSF53335">
    <property type="entry name" value="S-adenosyl-L-methionine-dependent methyltransferases"/>
    <property type="match status" value="1"/>
</dbReference>
<dbReference type="InterPro" id="IPR010342">
    <property type="entry name" value="DUF938"/>
</dbReference>
<gene>
    <name evidence="3" type="ORF">ASIM_LOCUS18694</name>
</gene>
<dbReference type="Pfam" id="PF06080">
    <property type="entry name" value="DUF938"/>
    <property type="match status" value="1"/>
</dbReference>
<evidence type="ECO:0000313" key="4">
    <source>
        <dbReference type="Proteomes" id="UP000267096"/>
    </source>
</evidence>